<dbReference type="Proteomes" id="UP000660554">
    <property type="component" value="Unassembled WGS sequence"/>
</dbReference>
<keyword evidence="1" id="KW-1133">Transmembrane helix</keyword>
<dbReference type="RefSeq" id="WP_053626690.1">
    <property type="nucleotide sequence ID" value="NZ_BMRU01000005.1"/>
</dbReference>
<evidence type="ECO:0000259" key="2">
    <source>
        <dbReference type="Pfam" id="PF12158"/>
    </source>
</evidence>
<evidence type="ECO:0000313" key="3">
    <source>
        <dbReference type="EMBL" id="GHI16843.1"/>
    </source>
</evidence>
<feature type="transmembrane region" description="Helical" evidence="1">
    <location>
        <begin position="6"/>
        <end position="21"/>
    </location>
</feature>
<reference evidence="4" key="1">
    <citation type="submission" date="2020-09" db="EMBL/GenBank/DDBJ databases">
        <title>Whole genome shotgun sequence of Streptomyces cinnamonensis NBRC 15873.</title>
        <authorList>
            <person name="Komaki H."/>
            <person name="Tamura T."/>
        </authorList>
    </citation>
    <scope>NUCLEOTIDE SEQUENCE [LARGE SCALE GENOMIC DNA]</scope>
    <source>
        <strain evidence="4">NBRC 15873</strain>
    </source>
</reference>
<feature type="transmembrane region" description="Helical" evidence="1">
    <location>
        <begin position="111"/>
        <end position="129"/>
    </location>
</feature>
<dbReference type="Pfam" id="PF12158">
    <property type="entry name" value="DUF3592"/>
    <property type="match status" value="1"/>
</dbReference>
<accession>A0ABQ3NVN5</accession>
<evidence type="ECO:0000256" key="1">
    <source>
        <dbReference type="SAM" id="Phobius"/>
    </source>
</evidence>
<comment type="caution">
    <text evidence="3">The sequence shown here is derived from an EMBL/GenBank/DDBJ whole genome shotgun (WGS) entry which is preliminary data.</text>
</comment>
<dbReference type="GeneID" id="86955206"/>
<dbReference type="InterPro" id="IPR021994">
    <property type="entry name" value="DUF3592"/>
</dbReference>
<dbReference type="EMBL" id="BNDV01000016">
    <property type="protein sequence ID" value="GHI16843.1"/>
    <property type="molecule type" value="Genomic_DNA"/>
</dbReference>
<gene>
    <name evidence="3" type="ORF">Scinn_63060</name>
</gene>
<sequence>MHKIPYLVLGLGALLLAVLTLRRRLVLRRRGVAVLARCSAVQRPAEGGPARLTLRYPTPDGRTRTHLAGEGDCPAGIREGDAVEVLYDPRDPSRAETALAARRAPWRHYDVVGLMGVSLTIVLASVSAFG</sequence>
<keyword evidence="4" id="KW-1185">Reference proteome</keyword>
<keyword evidence="1" id="KW-0472">Membrane</keyword>
<feature type="domain" description="DUF3592" evidence="2">
    <location>
        <begin position="46"/>
        <end position="95"/>
    </location>
</feature>
<keyword evidence="1" id="KW-0812">Transmembrane</keyword>
<name>A0ABQ3NVN5_STRVG</name>
<evidence type="ECO:0000313" key="4">
    <source>
        <dbReference type="Proteomes" id="UP000660554"/>
    </source>
</evidence>
<proteinExistence type="predicted"/>
<organism evidence="3 4">
    <name type="scientific">Streptomyces virginiae</name>
    <name type="common">Streptomyces cinnamonensis</name>
    <dbReference type="NCBI Taxonomy" id="1961"/>
    <lineage>
        <taxon>Bacteria</taxon>
        <taxon>Bacillati</taxon>
        <taxon>Actinomycetota</taxon>
        <taxon>Actinomycetes</taxon>
        <taxon>Kitasatosporales</taxon>
        <taxon>Streptomycetaceae</taxon>
        <taxon>Streptomyces</taxon>
    </lineage>
</organism>
<protein>
    <recommendedName>
        <fullName evidence="2">DUF3592 domain-containing protein</fullName>
    </recommendedName>
</protein>